<dbReference type="Gene3D" id="1.10.10.10">
    <property type="entry name" value="Winged helix-like DNA-binding domain superfamily/Winged helix DNA-binding domain"/>
    <property type="match status" value="1"/>
</dbReference>
<dbReference type="Pfam" id="PF00126">
    <property type="entry name" value="HTH_1"/>
    <property type="match status" value="1"/>
</dbReference>
<dbReference type="Gene3D" id="3.40.190.10">
    <property type="entry name" value="Periplasmic binding protein-like II"/>
    <property type="match status" value="2"/>
</dbReference>
<dbReference type="GO" id="GO:0003677">
    <property type="term" value="F:DNA binding"/>
    <property type="evidence" value="ECO:0007669"/>
    <property type="project" value="UniProtKB-KW"/>
</dbReference>
<sequence length="302" mass="32692">MIDLGRLRALHAVAQYGSVNRAAEVLGYTPSAVSQQLTKLERETRTTLIERQGRGIVLTDAARQLASTAARILELVEDAELTLEEQRGQAIGTLKIAAFPTAARGLLPQALARLIDENPGLDVRVTETDPLDAVAAVSRGEIHVAVVHDWQNTPLGLPEGLSRVKLGSDPADVLVPATHRLAGKESVRAEDLVGERWICQPVGSICHEWLVRTMRRAGVEPEIAYSVAEYQTQLAMLARGIGIGLLPRLGRGTLPDGVVVVPLQPAPSRRLYAVWRTTTSRRPAIAVTLSTLESAWPDRDTA</sequence>
<feature type="domain" description="HTH lysR-type" evidence="5">
    <location>
        <begin position="2"/>
        <end position="59"/>
    </location>
</feature>
<dbReference type="SUPFAM" id="SSF46785">
    <property type="entry name" value="Winged helix' DNA-binding domain"/>
    <property type="match status" value="1"/>
</dbReference>
<evidence type="ECO:0000256" key="1">
    <source>
        <dbReference type="ARBA" id="ARBA00009437"/>
    </source>
</evidence>
<dbReference type="InterPro" id="IPR036390">
    <property type="entry name" value="WH_DNA-bd_sf"/>
</dbReference>
<dbReference type="AlphaFoldDB" id="A0A4R0IPH4"/>
<evidence type="ECO:0000313" key="6">
    <source>
        <dbReference type="EMBL" id="TCC33306.1"/>
    </source>
</evidence>
<dbReference type="InterPro" id="IPR005119">
    <property type="entry name" value="LysR_subst-bd"/>
</dbReference>
<dbReference type="OrthoDB" id="4131546at2"/>
<dbReference type="InterPro" id="IPR036388">
    <property type="entry name" value="WH-like_DNA-bd_sf"/>
</dbReference>
<dbReference type="CDD" id="cd08423">
    <property type="entry name" value="PBP2_LTTR_like_6"/>
    <property type="match status" value="1"/>
</dbReference>
<keyword evidence="2" id="KW-0805">Transcription regulation</keyword>
<name>A0A4R0IPH4_9ACTN</name>
<evidence type="ECO:0000313" key="7">
    <source>
        <dbReference type="Proteomes" id="UP000293342"/>
    </source>
</evidence>
<evidence type="ECO:0000256" key="2">
    <source>
        <dbReference type="ARBA" id="ARBA00023015"/>
    </source>
</evidence>
<reference evidence="6 7" key="1">
    <citation type="submission" date="2019-02" db="EMBL/GenBank/DDBJ databases">
        <title>Kribbella capetownensis sp. nov. and Kribbella speibonae sp. nov., isolated from soil.</title>
        <authorList>
            <person name="Curtis S.M."/>
            <person name="Norton I."/>
            <person name="Everest G.J."/>
            <person name="Meyers P.R."/>
        </authorList>
    </citation>
    <scope>NUCLEOTIDE SEQUENCE [LARGE SCALE GENOMIC DNA]</scope>
    <source>
        <strain evidence="6 7">YM53</strain>
    </source>
</reference>
<evidence type="ECO:0000256" key="4">
    <source>
        <dbReference type="ARBA" id="ARBA00023163"/>
    </source>
</evidence>
<dbReference type="Pfam" id="PF03466">
    <property type="entry name" value="LysR_substrate"/>
    <property type="match status" value="1"/>
</dbReference>
<accession>A0A4R0IPH4</accession>
<dbReference type="EMBL" id="SJKD01000020">
    <property type="protein sequence ID" value="TCC33306.1"/>
    <property type="molecule type" value="Genomic_DNA"/>
</dbReference>
<keyword evidence="7" id="KW-1185">Reference proteome</keyword>
<dbReference type="InterPro" id="IPR000847">
    <property type="entry name" value="LysR_HTH_N"/>
</dbReference>
<keyword evidence="4" id="KW-0804">Transcription</keyword>
<evidence type="ECO:0000259" key="5">
    <source>
        <dbReference type="PROSITE" id="PS50931"/>
    </source>
</evidence>
<evidence type="ECO:0000256" key="3">
    <source>
        <dbReference type="ARBA" id="ARBA00023125"/>
    </source>
</evidence>
<dbReference type="PANTHER" id="PTHR30346">
    <property type="entry name" value="TRANSCRIPTIONAL DUAL REGULATOR HCAR-RELATED"/>
    <property type="match status" value="1"/>
</dbReference>
<dbReference type="RefSeq" id="WP_131519436.1">
    <property type="nucleotide sequence ID" value="NZ_SJKD01000020.1"/>
</dbReference>
<proteinExistence type="inferred from homology"/>
<dbReference type="PANTHER" id="PTHR30346:SF29">
    <property type="entry name" value="LYSR SUBSTRATE-BINDING"/>
    <property type="match status" value="1"/>
</dbReference>
<dbReference type="Proteomes" id="UP000293342">
    <property type="component" value="Unassembled WGS sequence"/>
</dbReference>
<protein>
    <submittedName>
        <fullName evidence="6">LysR family transcriptional regulator</fullName>
    </submittedName>
</protein>
<comment type="caution">
    <text evidence="6">The sequence shown here is derived from an EMBL/GenBank/DDBJ whole genome shotgun (WGS) entry which is preliminary data.</text>
</comment>
<dbReference type="PROSITE" id="PS50931">
    <property type="entry name" value="HTH_LYSR"/>
    <property type="match status" value="1"/>
</dbReference>
<gene>
    <name evidence="6" type="ORF">E0H75_42590</name>
</gene>
<dbReference type="GO" id="GO:0003700">
    <property type="term" value="F:DNA-binding transcription factor activity"/>
    <property type="evidence" value="ECO:0007669"/>
    <property type="project" value="InterPro"/>
</dbReference>
<organism evidence="6 7">
    <name type="scientific">Kribbella capetownensis</name>
    <dbReference type="NCBI Taxonomy" id="1572659"/>
    <lineage>
        <taxon>Bacteria</taxon>
        <taxon>Bacillati</taxon>
        <taxon>Actinomycetota</taxon>
        <taxon>Actinomycetes</taxon>
        <taxon>Propionibacteriales</taxon>
        <taxon>Kribbellaceae</taxon>
        <taxon>Kribbella</taxon>
    </lineage>
</organism>
<dbReference type="GO" id="GO:0032993">
    <property type="term" value="C:protein-DNA complex"/>
    <property type="evidence" value="ECO:0007669"/>
    <property type="project" value="TreeGrafter"/>
</dbReference>
<keyword evidence="3" id="KW-0238">DNA-binding</keyword>
<dbReference type="SUPFAM" id="SSF53850">
    <property type="entry name" value="Periplasmic binding protein-like II"/>
    <property type="match status" value="1"/>
</dbReference>
<comment type="similarity">
    <text evidence="1">Belongs to the LysR transcriptional regulatory family.</text>
</comment>